<dbReference type="Proteomes" id="UP000580474">
    <property type="component" value="Unassembled WGS sequence"/>
</dbReference>
<evidence type="ECO:0000313" key="1">
    <source>
        <dbReference type="EMBL" id="MBB5071624.1"/>
    </source>
</evidence>
<keyword evidence="2" id="KW-1185">Reference proteome</keyword>
<organism evidence="1 2">
    <name type="scientific">Saccharopolyspora gloriosae</name>
    <dbReference type="NCBI Taxonomy" id="455344"/>
    <lineage>
        <taxon>Bacteria</taxon>
        <taxon>Bacillati</taxon>
        <taxon>Actinomycetota</taxon>
        <taxon>Actinomycetes</taxon>
        <taxon>Pseudonocardiales</taxon>
        <taxon>Pseudonocardiaceae</taxon>
        <taxon>Saccharopolyspora</taxon>
    </lineage>
</organism>
<accession>A0A840NJ87</accession>
<gene>
    <name evidence="1" type="ORF">BJ969_004712</name>
</gene>
<evidence type="ECO:0000313" key="2">
    <source>
        <dbReference type="Proteomes" id="UP000580474"/>
    </source>
</evidence>
<proteinExistence type="predicted"/>
<protein>
    <submittedName>
        <fullName evidence="1">Uncharacterized protein</fullName>
    </submittedName>
</protein>
<comment type="caution">
    <text evidence="1">The sequence shown here is derived from an EMBL/GenBank/DDBJ whole genome shotgun (WGS) entry which is preliminary data.</text>
</comment>
<name>A0A840NJ87_9PSEU</name>
<reference evidence="1 2" key="1">
    <citation type="submission" date="2020-08" db="EMBL/GenBank/DDBJ databases">
        <title>Sequencing the genomes of 1000 actinobacteria strains.</title>
        <authorList>
            <person name="Klenk H.-P."/>
        </authorList>
    </citation>
    <scope>NUCLEOTIDE SEQUENCE [LARGE SCALE GENOMIC DNA]</scope>
    <source>
        <strain evidence="1 2">DSM 45582</strain>
    </source>
</reference>
<dbReference type="RefSeq" id="WP_184482105.1">
    <property type="nucleotide sequence ID" value="NZ_JACHIV010000001.1"/>
</dbReference>
<sequence length="84" mass="9167">MAMEQALKRVGPASAAVTRLEVLARFVDELDQDLGRVAFLEDDIVDARRFADIEDQAQQAQVALSRLRDALAEHGGAVVAKGYK</sequence>
<dbReference type="EMBL" id="JACHIV010000001">
    <property type="protein sequence ID" value="MBB5071624.1"/>
    <property type="molecule type" value="Genomic_DNA"/>
</dbReference>
<dbReference type="AlphaFoldDB" id="A0A840NJ87"/>